<keyword evidence="2" id="KW-1185">Reference proteome</keyword>
<protein>
    <submittedName>
        <fullName evidence="1">Uncharacterized protein</fullName>
    </submittedName>
</protein>
<evidence type="ECO:0000313" key="2">
    <source>
        <dbReference type="Proteomes" id="UP000237968"/>
    </source>
</evidence>
<dbReference type="EMBL" id="PVNK01000093">
    <property type="protein sequence ID" value="PRQ03334.1"/>
    <property type="molecule type" value="Genomic_DNA"/>
</dbReference>
<comment type="caution">
    <text evidence="1">The sequence shown here is derived from an EMBL/GenBank/DDBJ whole genome shotgun (WGS) entry which is preliminary data.</text>
</comment>
<accession>A0A2S9YDZ1</accession>
<name>A0A2S9YDZ1_9BACT</name>
<evidence type="ECO:0000313" key="1">
    <source>
        <dbReference type="EMBL" id="PRQ03334.1"/>
    </source>
</evidence>
<proteinExistence type="predicted"/>
<reference evidence="1 2" key="1">
    <citation type="submission" date="2018-03" db="EMBL/GenBank/DDBJ databases">
        <title>Draft Genome Sequences of the Obligatory Marine Myxobacteria Enhygromyxa salina SWB005.</title>
        <authorList>
            <person name="Poehlein A."/>
            <person name="Moghaddam J.A."/>
            <person name="Harms H."/>
            <person name="Alanjari M."/>
            <person name="Koenig G.M."/>
            <person name="Daniel R."/>
            <person name="Schaeberle T.F."/>
        </authorList>
    </citation>
    <scope>NUCLEOTIDE SEQUENCE [LARGE SCALE GENOMIC DNA]</scope>
    <source>
        <strain evidence="1 2">SWB005</strain>
    </source>
</reference>
<sequence>MGGYAMCRSRWPVRFGWLNNDLSKTCLHPPFNFSPDRKRHNHAHG</sequence>
<dbReference type="AlphaFoldDB" id="A0A2S9YDZ1"/>
<organism evidence="1 2">
    <name type="scientific">Enhygromyxa salina</name>
    <dbReference type="NCBI Taxonomy" id="215803"/>
    <lineage>
        <taxon>Bacteria</taxon>
        <taxon>Pseudomonadati</taxon>
        <taxon>Myxococcota</taxon>
        <taxon>Polyangia</taxon>
        <taxon>Nannocystales</taxon>
        <taxon>Nannocystaceae</taxon>
        <taxon>Enhygromyxa</taxon>
    </lineage>
</organism>
<gene>
    <name evidence="1" type="ORF">ENSA5_16880</name>
</gene>
<dbReference type="Proteomes" id="UP000237968">
    <property type="component" value="Unassembled WGS sequence"/>
</dbReference>